<protein>
    <submittedName>
        <fullName evidence="1">IS30 family transposase</fullName>
    </submittedName>
</protein>
<sequence length="104" mass="11877">METILGKNLFYKEVEVLKTNRGSEFIDADGFEKEEDGSRRTCVFYCDPMASGQKGSLEKKHKKIRYICPKETDLKKLGLNCQEKANLMVSHINSQSKENLKAKS</sequence>
<evidence type="ECO:0000313" key="2">
    <source>
        <dbReference type="Proteomes" id="UP001198439"/>
    </source>
</evidence>
<proteinExistence type="predicted"/>
<dbReference type="Proteomes" id="UP001198439">
    <property type="component" value="Unassembled WGS sequence"/>
</dbReference>
<reference evidence="1" key="1">
    <citation type="submission" date="2021-10" db="EMBL/GenBank/DDBJ databases">
        <title>Collection of gut derived symbiotic bacterial strains cultured from healthy donors.</title>
        <authorList>
            <person name="Lin H."/>
            <person name="Littmann E."/>
            <person name="Kohout C."/>
            <person name="Pamer E.G."/>
        </authorList>
    </citation>
    <scope>NUCLEOTIDE SEQUENCE</scope>
    <source>
        <strain evidence="1">DFI.4.48</strain>
    </source>
</reference>
<organism evidence="1 2">
    <name type="scientific">Faecalibacillus faecis</name>
    <dbReference type="NCBI Taxonomy" id="1982628"/>
    <lineage>
        <taxon>Bacteria</taxon>
        <taxon>Bacillati</taxon>
        <taxon>Bacillota</taxon>
        <taxon>Erysipelotrichia</taxon>
        <taxon>Erysipelotrichales</taxon>
        <taxon>Coprobacillaceae</taxon>
        <taxon>Faecalibacillus</taxon>
    </lineage>
</organism>
<dbReference type="AlphaFoldDB" id="A0AAW4VVK2"/>
<name>A0AAW4VVK2_9FIRM</name>
<accession>A0AAW4VVK2</accession>
<comment type="caution">
    <text evidence="1">The sequence shown here is derived from an EMBL/GenBank/DDBJ whole genome shotgun (WGS) entry which is preliminary data.</text>
</comment>
<dbReference type="EMBL" id="JAJDKZ010000051">
    <property type="protein sequence ID" value="MCB8611360.1"/>
    <property type="molecule type" value="Genomic_DNA"/>
</dbReference>
<feature type="non-terminal residue" evidence="1">
    <location>
        <position position="104"/>
    </location>
</feature>
<evidence type="ECO:0000313" key="1">
    <source>
        <dbReference type="EMBL" id="MCB8611360.1"/>
    </source>
</evidence>
<gene>
    <name evidence="1" type="ORF">LJD69_12235</name>
</gene>